<dbReference type="PANTHER" id="PTHR43046:SF14">
    <property type="entry name" value="MUTT_NUDIX FAMILY PROTEIN"/>
    <property type="match status" value="1"/>
</dbReference>
<evidence type="ECO:0000313" key="4">
    <source>
        <dbReference type="EMBL" id="KKW20473.1"/>
    </source>
</evidence>
<dbReference type="AlphaFoldDB" id="A0A0G1WNQ4"/>
<evidence type="ECO:0000256" key="1">
    <source>
        <dbReference type="ARBA" id="ARBA00001946"/>
    </source>
</evidence>
<feature type="non-terminal residue" evidence="4">
    <location>
        <position position="191"/>
    </location>
</feature>
<protein>
    <submittedName>
        <fullName evidence="4">NUDIX hydrolase</fullName>
    </submittedName>
</protein>
<feature type="domain" description="Nudix hydrolase" evidence="3">
    <location>
        <begin position="46"/>
        <end position="173"/>
    </location>
</feature>
<dbReference type="InterPro" id="IPR015797">
    <property type="entry name" value="NUDIX_hydrolase-like_dom_sf"/>
</dbReference>
<dbReference type="Gene3D" id="3.90.79.10">
    <property type="entry name" value="Nucleoside Triphosphate Pyrophosphohydrolase"/>
    <property type="match status" value="1"/>
</dbReference>
<dbReference type="InterPro" id="IPR000086">
    <property type="entry name" value="NUDIX_hydrolase_dom"/>
</dbReference>
<evidence type="ECO:0000313" key="5">
    <source>
        <dbReference type="Proteomes" id="UP000034201"/>
    </source>
</evidence>
<dbReference type="EMBL" id="LCQQ01000032">
    <property type="protein sequence ID" value="KKW20473.1"/>
    <property type="molecule type" value="Genomic_DNA"/>
</dbReference>
<name>A0A0G1WNQ4_9BACT</name>
<dbReference type="PROSITE" id="PS00893">
    <property type="entry name" value="NUDIX_BOX"/>
    <property type="match status" value="1"/>
</dbReference>
<keyword evidence="2 4" id="KW-0378">Hydrolase</keyword>
<dbReference type="InterPro" id="IPR020084">
    <property type="entry name" value="NUDIX_hydrolase_CS"/>
</dbReference>
<gene>
    <name evidence="4" type="ORF">UY61_C0032G0007</name>
</gene>
<evidence type="ECO:0000256" key="2">
    <source>
        <dbReference type="ARBA" id="ARBA00022801"/>
    </source>
</evidence>
<dbReference type="CDD" id="cd03424">
    <property type="entry name" value="NUDIX_ADPRase_Nudt5_UGPPase_Nudt14"/>
    <property type="match status" value="1"/>
</dbReference>
<dbReference type="PROSITE" id="PS51462">
    <property type="entry name" value="NUDIX"/>
    <property type="match status" value="1"/>
</dbReference>
<proteinExistence type="predicted"/>
<dbReference type="PANTHER" id="PTHR43046">
    <property type="entry name" value="GDP-MANNOSE MANNOSYL HYDROLASE"/>
    <property type="match status" value="1"/>
</dbReference>
<sequence length="191" mass="21748">MNIERPNSKLLIPPDATRVFKGKIFDVYQWEQKLFDGSKAVFEKLKRRDSVNVFPVTDDGKIIVTEQEQPAHVPFWGSIGGGREDGESLLECARRELLEESGYTAEKFILFSATQPSSIIDWAIYSFIAKGCRKILDPAPDAGEKITLHYLTLDEFIELARNPKFRDLEVSLNIFRAIATKDGYENLKSLF</sequence>
<organism evidence="4 5">
    <name type="scientific">Candidatus Adlerbacteria bacterium GW2011_GWC1_50_9</name>
    <dbReference type="NCBI Taxonomy" id="1618608"/>
    <lineage>
        <taxon>Bacteria</taxon>
        <taxon>Candidatus Adleribacteriota</taxon>
    </lineage>
</organism>
<dbReference type="Pfam" id="PF00293">
    <property type="entry name" value="NUDIX"/>
    <property type="match status" value="1"/>
</dbReference>
<dbReference type="GO" id="GO:0016787">
    <property type="term" value="F:hydrolase activity"/>
    <property type="evidence" value="ECO:0007669"/>
    <property type="project" value="UniProtKB-KW"/>
</dbReference>
<dbReference type="SUPFAM" id="SSF55811">
    <property type="entry name" value="Nudix"/>
    <property type="match status" value="1"/>
</dbReference>
<reference evidence="4 5" key="1">
    <citation type="journal article" date="2015" name="Nature">
        <title>rRNA introns, odd ribosomes, and small enigmatic genomes across a large radiation of phyla.</title>
        <authorList>
            <person name="Brown C.T."/>
            <person name="Hug L.A."/>
            <person name="Thomas B.C."/>
            <person name="Sharon I."/>
            <person name="Castelle C.J."/>
            <person name="Singh A."/>
            <person name="Wilkins M.J."/>
            <person name="Williams K.H."/>
            <person name="Banfield J.F."/>
        </authorList>
    </citation>
    <scope>NUCLEOTIDE SEQUENCE [LARGE SCALE GENOMIC DNA]</scope>
</reference>
<evidence type="ECO:0000259" key="3">
    <source>
        <dbReference type="PROSITE" id="PS51462"/>
    </source>
</evidence>
<accession>A0A0G1WNQ4</accession>
<dbReference type="Proteomes" id="UP000034201">
    <property type="component" value="Unassembled WGS sequence"/>
</dbReference>
<comment type="cofactor">
    <cofactor evidence="1">
        <name>Mg(2+)</name>
        <dbReference type="ChEBI" id="CHEBI:18420"/>
    </cofactor>
</comment>
<comment type="caution">
    <text evidence="4">The sequence shown here is derived from an EMBL/GenBank/DDBJ whole genome shotgun (WGS) entry which is preliminary data.</text>
</comment>